<dbReference type="Proteomes" id="UP000011087">
    <property type="component" value="Unassembled WGS sequence"/>
</dbReference>
<dbReference type="Gene3D" id="3.40.50.10140">
    <property type="entry name" value="Toll/interleukin-1 receptor homology (TIR) domain"/>
    <property type="match status" value="1"/>
</dbReference>
<dbReference type="PaxDb" id="55529-EKX39881"/>
<dbReference type="InterPro" id="IPR018247">
    <property type="entry name" value="EF_Hand_1_Ca_BS"/>
</dbReference>
<dbReference type="HOGENOM" id="CLU_1269007_0_0_1"/>
<keyword evidence="5" id="KW-1185">Reference proteome</keyword>
<evidence type="ECO:0000313" key="5">
    <source>
        <dbReference type="Proteomes" id="UP000011087"/>
    </source>
</evidence>
<reference evidence="5" key="2">
    <citation type="submission" date="2012-11" db="EMBL/GenBank/DDBJ databases">
        <authorList>
            <person name="Kuo A."/>
            <person name="Curtis B.A."/>
            <person name="Tanifuji G."/>
            <person name="Burki F."/>
            <person name="Gruber A."/>
            <person name="Irimia M."/>
            <person name="Maruyama S."/>
            <person name="Arias M.C."/>
            <person name="Ball S.G."/>
            <person name="Gile G.H."/>
            <person name="Hirakawa Y."/>
            <person name="Hopkins J.F."/>
            <person name="Rensing S.A."/>
            <person name="Schmutz J."/>
            <person name="Symeonidi A."/>
            <person name="Elias M."/>
            <person name="Eveleigh R.J."/>
            <person name="Herman E.K."/>
            <person name="Klute M.J."/>
            <person name="Nakayama T."/>
            <person name="Obornik M."/>
            <person name="Reyes-Prieto A."/>
            <person name="Armbrust E.V."/>
            <person name="Aves S.J."/>
            <person name="Beiko R.G."/>
            <person name="Coutinho P."/>
            <person name="Dacks J.B."/>
            <person name="Durnford D.G."/>
            <person name="Fast N.M."/>
            <person name="Green B.R."/>
            <person name="Grisdale C."/>
            <person name="Hempe F."/>
            <person name="Henrissat B."/>
            <person name="Hoppner M.P."/>
            <person name="Ishida K.-I."/>
            <person name="Kim E."/>
            <person name="Koreny L."/>
            <person name="Kroth P.G."/>
            <person name="Liu Y."/>
            <person name="Malik S.-B."/>
            <person name="Maier U.G."/>
            <person name="McRose D."/>
            <person name="Mock T."/>
            <person name="Neilson J.A."/>
            <person name="Onodera N.T."/>
            <person name="Poole A.M."/>
            <person name="Pritham E.J."/>
            <person name="Richards T.A."/>
            <person name="Rocap G."/>
            <person name="Roy S.W."/>
            <person name="Sarai C."/>
            <person name="Schaack S."/>
            <person name="Shirato S."/>
            <person name="Slamovits C.H."/>
            <person name="Spencer D.F."/>
            <person name="Suzuki S."/>
            <person name="Worden A.Z."/>
            <person name="Zauner S."/>
            <person name="Barry K."/>
            <person name="Bell C."/>
            <person name="Bharti A.K."/>
            <person name="Crow J.A."/>
            <person name="Grimwood J."/>
            <person name="Kramer R."/>
            <person name="Lindquist E."/>
            <person name="Lucas S."/>
            <person name="Salamov A."/>
            <person name="McFadden G.I."/>
            <person name="Lane C.E."/>
            <person name="Keeling P.J."/>
            <person name="Gray M.W."/>
            <person name="Grigoriev I.V."/>
            <person name="Archibald J.M."/>
        </authorList>
    </citation>
    <scope>NUCLEOTIDE SEQUENCE</scope>
    <source>
        <strain evidence="5">CCMP2712</strain>
    </source>
</reference>
<evidence type="ECO:0000256" key="1">
    <source>
        <dbReference type="ARBA" id="ARBA00022837"/>
    </source>
</evidence>
<dbReference type="Pfam" id="PF13499">
    <property type="entry name" value="EF-hand_7"/>
    <property type="match status" value="1"/>
</dbReference>
<evidence type="ECO:0000313" key="3">
    <source>
        <dbReference type="EMBL" id="EKX39881.1"/>
    </source>
</evidence>
<sequence>MELGVSRCELFILFMSHKYVKSANCRREYVRACEAGKYIIPVFVPVLFKEASDSESGWRGDKGKEWWKSIADVEGKAAEGNKVDWNHLKHFPKTFNLSAGGGTDEIQVLGVEELVAAVQARVYRGDTVFHEEAQEEGEKRRPKKVLDRADHFLYEFRRLDLNGDGELSADELFEGLRFRMSQDEVSRLFDCMDANGDGRISMEEFIDARKKMIEDTIL</sequence>
<dbReference type="InterPro" id="IPR002048">
    <property type="entry name" value="EF_hand_dom"/>
</dbReference>
<feature type="domain" description="EF-hand" evidence="2">
    <location>
        <begin position="180"/>
        <end position="215"/>
    </location>
</feature>
<reference evidence="3 5" key="1">
    <citation type="journal article" date="2012" name="Nature">
        <title>Algal genomes reveal evolutionary mosaicism and the fate of nucleomorphs.</title>
        <authorList>
            <consortium name="DOE Joint Genome Institute"/>
            <person name="Curtis B.A."/>
            <person name="Tanifuji G."/>
            <person name="Burki F."/>
            <person name="Gruber A."/>
            <person name="Irimia M."/>
            <person name="Maruyama S."/>
            <person name="Arias M.C."/>
            <person name="Ball S.G."/>
            <person name="Gile G.H."/>
            <person name="Hirakawa Y."/>
            <person name="Hopkins J.F."/>
            <person name="Kuo A."/>
            <person name="Rensing S.A."/>
            <person name="Schmutz J."/>
            <person name="Symeonidi A."/>
            <person name="Elias M."/>
            <person name="Eveleigh R.J."/>
            <person name="Herman E.K."/>
            <person name="Klute M.J."/>
            <person name="Nakayama T."/>
            <person name="Obornik M."/>
            <person name="Reyes-Prieto A."/>
            <person name="Armbrust E.V."/>
            <person name="Aves S.J."/>
            <person name="Beiko R.G."/>
            <person name="Coutinho P."/>
            <person name="Dacks J.B."/>
            <person name="Durnford D.G."/>
            <person name="Fast N.M."/>
            <person name="Green B.R."/>
            <person name="Grisdale C.J."/>
            <person name="Hempel F."/>
            <person name="Henrissat B."/>
            <person name="Hoppner M.P."/>
            <person name="Ishida K."/>
            <person name="Kim E."/>
            <person name="Koreny L."/>
            <person name="Kroth P.G."/>
            <person name="Liu Y."/>
            <person name="Malik S.B."/>
            <person name="Maier U.G."/>
            <person name="McRose D."/>
            <person name="Mock T."/>
            <person name="Neilson J.A."/>
            <person name="Onodera N.T."/>
            <person name="Poole A.M."/>
            <person name="Pritham E.J."/>
            <person name="Richards T.A."/>
            <person name="Rocap G."/>
            <person name="Roy S.W."/>
            <person name="Sarai C."/>
            <person name="Schaack S."/>
            <person name="Shirato S."/>
            <person name="Slamovits C.H."/>
            <person name="Spencer D.F."/>
            <person name="Suzuki S."/>
            <person name="Worden A.Z."/>
            <person name="Zauner S."/>
            <person name="Barry K."/>
            <person name="Bell C."/>
            <person name="Bharti A.K."/>
            <person name="Crow J.A."/>
            <person name="Grimwood J."/>
            <person name="Kramer R."/>
            <person name="Lindquist E."/>
            <person name="Lucas S."/>
            <person name="Salamov A."/>
            <person name="McFadden G.I."/>
            <person name="Lane C.E."/>
            <person name="Keeling P.J."/>
            <person name="Gray M.W."/>
            <person name="Grigoriev I.V."/>
            <person name="Archibald J.M."/>
        </authorList>
    </citation>
    <scope>NUCLEOTIDE SEQUENCE</scope>
    <source>
        <strain evidence="3 5">CCMP2712</strain>
    </source>
</reference>
<dbReference type="SMART" id="SM00054">
    <property type="entry name" value="EFh"/>
    <property type="match status" value="2"/>
</dbReference>
<dbReference type="EMBL" id="JH993036">
    <property type="protein sequence ID" value="EKX39881.1"/>
    <property type="molecule type" value="Genomic_DNA"/>
</dbReference>
<proteinExistence type="predicted"/>
<accession>L1IUF5</accession>
<dbReference type="CDD" id="cd00051">
    <property type="entry name" value="EFh"/>
    <property type="match status" value="1"/>
</dbReference>
<dbReference type="GeneID" id="17296552"/>
<dbReference type="InterPro" id="IPR035897">
    <property type="entry name" value="Toll_tir_struct_dom_sf"/>
</dbReference>
<dbReference type="SUPFAM" id="SSF47473">
    <property type="entry name" value="EF-hand"/>
    <property type="match status" value="1"/>
</dbReference>
<dbReference type="Gene3D" id="1.10.238.10">
    <property type="entry name" value="EF-hand"/>
    <property type="match status" value="1"/>
</dbReference>
<dbReference type="OrthoDB" id="26525at2759"/>
<evidence type="ECO:0000259" key="2">
    <source>
        <dbReference type="PROSITE" id="PS50222"/>
    </source>
</evidence>
<dbReference type="KEGG" id="gtt:GUITHDRAFT_154321"/>
<dbReference type="PROSITE" id="PS00018">
    <property type="entry name" value="EF_HAND_1"/>
    <property type="match status" value="1"/>
</dbReference>
<gene>
    <name evidence="3" type="ORF">GUITHDRAFT_154321</name>
</gene>
<dbReference type="SUPFAM" id="SSF52200">
    <property type="entry name" value="Toll/Interleukin receptor TIR domain"/>
    <property type="match status" value="1"/>
</dbReference>
<dbReference type="InterPro" id="IPR011992">
    <property type="entry name" value="EF-hand-dom_pair"/>
</dbReference>
<reference evidence="4" key="3">
    <citation type="submission" date="2016-03" db="UniProtKB">
        <authorList>
            <consortium name="EnsemblProtists"/>
        </authorList>
    </citation>
    <scope>IDENTIFICATION</scope>
</reference>
<evidence type="ECO:0000313" key="4">
    <source>
        <dbReference type="EnsemblProtists" id="EKX39881"/>
    </source>
</evidence>
<organism evidence="3">
    <name type="scientific">Guillardia theta (strain CCMP2712)</name>
    <name type="common">Cryptophyte</name>
    <dbReference type="NCBI Taxonomy" id="905079"/>
    <lineage>
        <taxon>Eukaryota</taxon>
        <taxon>Cryptophyceae</taxon>
        <taxon>Pyrenomonadales</taxon>
        <taxon>Geminigeraceae</taxon>
        <taxon>Guillardia</taxon>
    </lineage>
</organism>
<keyword evidence="1" id="KW-0106">Calcium</keyword>
<protein>
    <recommendedName>
        <fullName evidence="2">EF-hand domain-containing protein</fullName>
    </recommendedName>
</protein>
<dbReference type="RefSeq" id="XP_005826861.1">
    <property type="nucleotide sequence ID" value="XM_005826804.1"/>
</dbReference>
<dbReference type="EnsemblProtists" id="EKX39881">
    <property type="protein sequence ID" value="EKX39881"/>
    <property type="gene ID" value="GUITHDRAFT_154321"/>
</dbReference>
<dbReference type="PROSITE" id="PS50222">
    <property type="entry name" value="EF_HAND_2"/>
    <property type="match status" value="1"/>
</dbReference>
<dbReference type="AlphaFoldDB" id="L1IUF5"/>
<dbReference type="GO" id="GO:0005509">
    <property type="term" value="F:calcium ion binding"/>
    <property type="evidence" value="ECO:0007669"/>
    <property type="project" value="InterPro"/>
</dbReference>
<name>L1IUF5_GUITC</name>